<organism evidence="1">
    <name type="scientific">Cucumis melo</name>
    <name type="common">Muskmelon</name>
    <dbReference type="NCBI Taxonomy" id="3656"/>
    <lineage>
        <taxon>Eukaryota</taxon>
        <taxon>Viridiplantae</taxon>
        <taxon>Streptophyta</taxon>
        <taxon>Embryophyta</taxon>
        <taxon>Tracheophyta</taxon>
        <taxon>Spermatophyta</taxon>
        <taxon>Magnoliopsida</taxon>
        <taxon>eudicotyledons</taxon>
        <taxon>Gunneridae</taxon>
        <taxon>Pentapetalae</taxon>
        <taxon>rosids</taxon>
        <taxon>fabids</taxon>
        <taxon>Cucurbitales</taxon>
        <taxon>Cucurbitaceae</taxon>
        <taxon>Benincaseae</taxon>
        <taxon>Cucumis</taxon>
    </lineage>
</organism>
<protein>
    <submittedName>
        <fullName evidence="1">Uncharacterized protein</fullName>
    </submittedName>
</protein>
<accession>A0A9I9EC89</accession>
<dbReference type="AlphaFoldDB" id="A0A9I9EC89"/>
<name>A0A9I9EC89_CUCME</name>
<evidence type="ECO:0000313" key="1">
    <source>
        <dbReference type="EnsemblPlants" id="MELO3C031564.2.1"/>
    </source>
</evidence>
<dbReference type="Gramene" id="MELO3C031564.2.1">
    <property type="protein sequence ID" value="MELO3C031564.2.1"/>
    <property type="gene ID" value="MELO3C031564.2"/>
</dbReference>
<dbReference type="EnsemblPlants" id="MELO3C031564.2.1">
    <property type="protein sequence ID" value="MELO3C031564.2.1"/>
    <property type="gene ID" value="MELO3C031564.2"/>
</dbReference>
<sequence>MGLILFHCSGVTFSDFSGDKGEKNNTSRLKAKGESFVFQFSRKLDSLLIEGVTRVSTYGNVSIIIAKCKKLLKECGPLKFWAATNEGYI</sequence>
<proteinExistence type="predicted"/>
<reference evidence="1" key="1">
    <citation type="submission" date="2023-03" db="UniProtKB">
        <authorList>
            <consortium name="EnsemblPlants"/>
        </authorList>
    </citation>
    <scope>IDENTIFICATION</scope>
</reference>